<dbReference type="AlphaFoldDB" id="A0A7C9V447"/>
<evidence type="ECO:0000313" key="2">
    <source>
        <dbReference type="Proteomes" id="UP000481252"/>
    </source>
</evidence>
<name>A0A7C9V447_9HYPH</name>
<gene>
    <name evidence="1" type="ORF">G6N74_03510</name>
</gene>
<keyword evidence="2" id="KW-1185">Reference proteome</keyword>
<comment type="caution">
    <text evidence="1">The sequence shown here is derived from an EMBL/GenBank/DDBJ whole genome shotgun (WGS) entry which is preliminary data.</text>
</comment>
<dbReference type="EMBL" id="JAAKZG010000001">
    <property type="protein sequence ID" value="NGN40125.1"/>
    <property type="molecule type" value="Genomic_DNA"/>
</dbReference>
<accession>A0A7C9V447</accession>
<dbReference type="Proteomes" id="UP000481252">
    <property type="component" value="Unassembled WGS sequence"/>
</dbReference>
<sequence length="305" mass="33667">MNADEIVSHPALFPAIQRQSRAFLQVSEEHPRLAAVFATHQRWLMAMVAVSLYFRSNPSGSPKGTSTARFFEVIDYHSVASKNTASAFVKEMLNYGFASYGSDIEDKRTLTFHPTALSVDAIGVWLAIGLTTLDSLDGKNRLATFQAAPDGARRLLPLISDGLLKSRAVREPKHTFSLFLWLNEGGIVIERLITGMRKADIKAERISTDITSVTNLGMWLTLSRAHLARKLREAETAGSLGWHGQKNHSVMWVSQGFLQDYMTAQAVKLAIMDASFAACFGPETVEREIVDRSVIASAPTVHTIF</sequence>
<organism evidence="1 2">
    <name type="scientific">Mesorhizobium zhangyense</name>
    <dbReference type="NCBI Taxonomy" id="1776730"/>
    <lineage>
        <taxon>Bacteria</taxon>
        <taxon>Pseudomonadati</taxon>
        <taxon>Pseudomonadota</taxon>
        <taxon>Alphaproteobacteria</taxon>
        <taxon>Hyphomicrobiales</taxon>
        <taxon>Phyllobacteriaceae</taxon>
        <taxon>Mesorhizobium</taxon>
    </lineage>
</organism>
<proteinExistence type="predicted"/>
<protein>
    <submittedName>
        <fullName evidence="1">Uncharacterized protein</fullName>
    </submittedName>
</protein>
<evidence type="ECO:0000313" key="1">
    <source>
        <dbReference type="EMBL" id="NGN40125.1"/>
    </source>
</evidence>
<reference evidence="1 2" key="1">
    <citation type="submission" date="2020-02" db="EMBL/GenBank/DDBJ databases">
        <title>Genome sequence of the type strain CGMCC 1.15528 of Mesorhizobium zhangyense.</title>
        <authorList>
            <person name="Gao J."/>
            <person name="Sun J."/>
        </authorList>
    </citation>
    <scope>NUCLEOTIDE SEQUENCE [LARGE SCALE GENOMIC DNA]</scope>
    <source>
        <strain evidence="1 2">CGMCC 1.15528</strain>
    </source>
</reference>
<dbReference type="RefSeq" id="WP_165114329.1">
    <property type="nucleotide sequence ID" value="NZ_JAAKZG010000001.1"/>
</dbReference>